<dbReference type="EMBL" id="CP029343">
    <property type="protein sequence ID" value="AWL04209.1"/>
    <property type="molecule type" value="Genomic_DNA"/>
</dbReference>
<keyword evidence="2" id="KW-1185">Reference proteome</keyword>
<evidence type="ECO:0000313" key="1">
    <source>
        <dbReference type="EMBL" id="AWL04209.1"/>
    </source>
</evidence>
<protein>
    <submittedName>
        <fullName evidence="1">Uncharacterized protein</fullName>
    </submittedName>
</protein>
<organism evidence="1 2">
    <name type="scientific">Massilia oculi</name>
    <dbReference type="NCBI Taxonomy" id="945844"/>
    <lineage>
        <taxon>Bacteria</taxon>
        <taxon>Pseudomonadati</taxon>
        <taxon>Pseudomonadota</taxon>
        <taxon>Betaproteobacteria</taxon>
        <taxon>Burkholderiales</taxon>
        <taxon>Oxalobacteraceae</taxon>
        <taxon>Telluria group</taxon>
        <taxon>Massilia</taxon>
    </lineage>
</organism>
<reference evidence="1 2" key="1">
    <citation type="submission" date="2018-05" db="EMBL/GenBank/DDBJ databases">
        <title>Complete genome sequence of Massilia oculi sp. nov. CCUG 43427T (=DSM 26321T), the type strain of M. oculi, and comparison with genome sequences of other Massilia strains.</title>
        <authorList>
            <person name="Zhu B."/>
        </authorList>
    </citation>
    <scope>NUCLEOTIDE SEQUENCE [LARGE SCALE GENOMIC DNA]</scope>
    <source>
        <strain evidence="1 2">CCUG 43427</strain>
    </source>
</reference>
<dbReference type="KEGG" id="mtim:DIR46_07005"/>
<evidence type="ECO:0000313" key="2">
    <source>
        <dbReference type="Proteomes" id="UP000245820"/>
    </source>
</evidence>
<accession>A0A2S2DGK1</accession>
<sequence>MDGNLPSEYKILVHTALAQTKGHIGFFSIHAPTSRWDGPDPIFVEIADQASACSSIVVAMREAYLRAWDWINTR</sequence>
<gene>
    <name evidence="1" type="ORF">DIR46_07005</name>
</gene>
<dbReference type="Proteomes" id="UP000245820">
    <property type="component" value="Chromosome"/>
</dbReference>
<dbReference type="AlphaFoldDB" id="A0A2S2DGK1"/>
<name>A0A2S2DGK1_9BURK</name>
<proteinExistence type="predicted"/>